<dbReference type="SUPFAM" id="SSF51230">
    <property type="entry name" value="Single hybrid motif"/>
    <property type="match status" value="1"/>
</dbReference>
<protein>
    <recommendedName>
        <fullName evidence="3">Glycine cleavage system H protein</fullName>
    </recommendedName>
</protein>
<feature type="modified residue" description="N6-lipoyllysine" evidence="3 4">
    <location>
        <position position="60"/>
    </location>
</feature>
<dbReference type="GO" id="GO:0005960">
    <property type="term" value="C:glycine cleavage complex"/>
    <property type="evidence" value="ECO:0007669"/>
    <property type="project" value="InterPro"/>
</dbReference>
<dbReference type="Pfam" id="PF01597">
    <property type="entry name" value="GCV_H"/>
    <property type="match status" value="1"/>
</dbReference>
<dbReference type="PROSITE" id="PS00189">
    <property type="entry name" value="LIPOYL"/>
    <property type="match status" value="1"/>
</dbReference>
<organism evidence="6 7">
    <name type="scientific">Roseiarcus fermentans</name>
    <dbReference type="NCBI Taxonomy" id="1473586"/>
    <lineage>
        <taxon>Bacteria</taxon>
        <taxon>Pseudomonadati</taxon>
        <taxon>Pseudomonadota</taxon>
        <taxon>Alphaproteobacteria</taxon>
        <taxon>Hyphomicrobiales</taxon>
        <taxon>Roseiarcaceae</taxon>
        <taxon>Roseiarcus</taxon>
    </lineage>
</organism>
<dbReference type="NCBIfam" id="NF002270">
    <property type="entry name" value="PRK01202.1"/>
    <property type="match status" value="1"/>
</dbReference>
<feature type="domain" description="Lipoyl-binding" evidence="5">
    <location>
        <begin position="19"/>
        <end position="101"/>
    </location>
</feature>
<dbReference type="Gene3D" id="2.40.50.100">
    <property type="match status" value="1"/>
</dbReference>
<gene>
    <name evidence="3" type="primary">gcvH</name>
    <name evidence="6" type="ORF">DFR50_15933</name>
</gene>
<comment type="similarity">
    <text evidence="1 3">Belongs to the GcvH family.</text>
</comment>
<sequence length="125" mass="13201">MAELRYTKDHEYVRIEGGEGVVGISDHAQRQLGDVVFAENPRVGTMLKAGDPAAVVESVKAASDVFAPVAGEVVAVNSEVEAKPGLINEDALGTGWLFRIRLADPSEAAALMDEAAYAAFLETQA</sequence>
<dbReference type="NCBIfam" id="TIGR00527">
    <property type="entry name" value="gcvH"/>
    <property type="match status" value="1"/>
</dbReference>
<dbReference type="Proteomes" id="UP000253529">
    <property type="component" value="Unassembled WGS sequence"/>
</dbReference>
<comment type="subunit">
    <text evidence="3">The glycine cleavage system is composed of four proteins: P, T, L and H.</text>
</comment>
<dbReference type="InterPro" id="IPR011053">
    <property type="entry name" value="Single_hybrid_motif"/>
</dbReference>
<evidence type="ECO:0000256" key="2">
    <source>
        <dbReference type="ARBA" id="ARBA00022823"/>
    </source>
</evidence>
<dbReference type="EMBL" id="QNRK01000059">
    <property type="protein sequence ID" value="RBP01086.1"/>
    <property type="molecule type" value="Genomic_DNA"/>
</dbReference>
<evidence type="ECO:0000313" key="7">
    <source>
        <dbReference type="Proteomes" id="UP000253529"/>
    </source>
</evidence>
<keyword evidence="2 3" id="KW-0450">Lipoyl</keyword>
<dbReference type="HAMAP" id="MF_00272">
    <property type="entry name" value="GcvH"/>
    <property type="match status" value="1"/>
</dbReference>
<evidence type="ECO:0000256" key="1">
    <source>
        <dbReference type="ARBA" id="ARBA00009249"/>
    </source>
</evidence>
<dbReference type="PANTHER" id="PTHR11715">
    <property type="entry name" value="GLYCINE CLEAVAGE SYSTEM H PROTEIN"/>
    <property type="match status" value="1"/>
</dbReference>
<accession>A0A366EGE8</accession>
<dbReference type="AlphaFoldDB" id="A0A366EGE8"/>
<dbReference type="InterPro" id="IPR033753">
    <property type="entry name" value="GCV_H/Fam206"/>
</dbReference>
<evidence type="ECO:0000259" key="5">
    <source>
        <dbReference type="PROSITE" id="PS50968"/>
    </source>
</evidence>
<dbReference type="PANTHER" id="PTHR11715:SF3">
    <property type="entry name" value="GLYCINE CLEAVAGE SYSTEM H PROTEIN-RELATED"/>
    <property type="match status" value="1"/>
</dbReference>
<keyword evidence="7" id="KW-1185">Reference proteome</keyword>
<dbReference type="OrthoDB" id="9796712at2"/>
<name>A0A366EGE8_9HYPH</name>
<dbReference type="InterPro" id="IPR003016">
    <property type="entry name" value="2-oxoA_DH_lipoyl-BS"/>
</dbReference>
<comment type="function">
    <text evidence="3">The glycine cleavage system catalyzes the degradation of glycine. The H protein shuttles the methylamine group of glycine from the P protein to the T protein.</text>
</comment>
<dbReference type="GO" id="GO:0019464">
    <property type="term" value="P:glycine decarboxylation via glycine cleavage system"/>
    <property type="evidence" value="ECO:0007669"/>
    <property type="project" value="UniProtKB-UniRule"/>
</dbReference>
<dbReference type="RefSeq" id="WP_113893962.1">
    <property type="nucleotide sequence ID" value="NZ_QNRK01000059.1"/>
</dbReference>
<proteinExistence type="inferred from homology"/>
<comment type="cofactor">
    <cofactor evidence="3">
        <name>(R)-lipoate</name>
        <dbReference type="ChEBI" id="CHEBI:83088"/>
    </cofactor>
    <text evidence="3">Binds 1 lipoyl cofactor covalently.</text>
</comment>
<dbReference type="InterPro" id="IPR017453">
    <property type="entry name" value="GCV_H_sub"/>
</dbReference>
<dbReference type="GO" id="GO:0005829">
    <property type="term" value="C:cytosol"/>
    <property type="evidence" value="ECO:0007669"/>
    <property type="project" value="TreeGrafter"/>
</dbReference>
<comment type="caution">
    <text evidence="6">The sequence shown here is derived from an EMBL/GenBank/DDBJ whole genome shotgun (WGS) entry which is preliminary data.</text>
</comment>
<dbReference type="CDD" id="cd06848">
    <property type="entry name" value="GCS_H"/>
    <property type="match status" value="1"/>
</dbReference>
<dbReference type="InterPro" id="IPR002930">
    <property type="entry name" value="GCV_H"/>
</dbReference>
<reference evidence="6 7" key="1">
    <citation type="submission" date="2018-06" db="EMBL/GenBank/DDBJ databases">
        <title>Genomic Encyclopedia of Type Strains, Phase IV (KMG-IV): sequencing the most valuable type-strain genomes for metagenomic binning, comparative biology and taxonomic classification.</title>
        <authorList>
            <person name="Goeker M."/>
        </authorList>
    </citation>
    <scope>NUCLEOTIDE SEQUENCE [LARGE SCALE GENOMIC DNA]</scope>
    <source>
        <strain evidence="6 7">DSM 24875</strain>
    </source>
</reference>
<dbReference type="PROSITE" id="PS50968">
    <property type="entry name" value="BIOTINYL_LIPOYL"/>
    <property type="match status" value="1"/>
</dbReference>
<dbReference type="InterPro" id="IPR000089">
    <property type="entry name" value="Biotin_lipoyl"/>
</dbReference>
<evidence type="ECO:0000313" key="6">
    <source>
        <dbReference type="EMBL" id="RBP01086.1"/>
    </source>
</evidence>
<evidence type="ECO:0000256" key="3">
    <source>
        <dbReference type="HAMAP-Rule" id="MF_00272"/>
    </source>
</evidence>
<dbReference type="GO" id="GO:0009249">
    <property type="term" value="P:protein lipoylation"/>
    <property type="evidence" value="ECO:0007669"/>
    <property type="project" value="TreeGrafter"/>
</dbReference>
<evidence type="ECO:0000256" key="4">
    <source>
        <dbReference type="PIRSR" id="PIRSR617453-50"/>
    </source>
</evidence>